<evidence type="ECO:0000313" key="6">
    <source>
        <dbReference type="EMBL" id="GGL83004.1"/>
    </source>
</evidence>
<dbReference type="AlphaFoldDB" id="A0A917W8Q9"/>
<sequence length="410" mass="44530">MGDLTVELYGSPIGRLSGSWQTFDFHAEPDAVRRYGLDSLILSVAIPLAVVTSRSNRRRRQAFFAGLLPEGRMLSRMADEAAVATYDTIGLLRRYGRDIAGALQIWDADDPGEPRTPATEPLSERAVAELLARVGDEPLANRPVGGKTSLAGVQDKIVLARTADGWAQVLDGYPSTHILKPETIGHPSMIYDEEYGSRFARALGLAEFETRLETFDTTPALVIERYDRNPRETGNQRIHQEDFSQALGLSGDQKYQRHGGGASLARVASTLARHAEPGSLRTLLMLTTLSVAIGNLDLHTKNISLLHRTDQSITPAPAYDVVPQTHLPNDGALALMIAGKYQHAAISRDDLVREAAGWGLRDAAKIIDDTLDRVLDVTASELPDPRAYAGLLADIARFASNLRAGRPVGG</sequence>
<dbReference type="Proteomes" id="UP000613840">
    <property type="component" value="Unassembled WGS sequence"/>
</dbReference>
<comment type="similarity">
    <text evidence="1">Belongs to the HipA Ser/Thr kinase family.</text>
</comment>
<feature type="domain" description="HipA-like C-terminal" evidence="4">
    <location>
        <begin position="148"/>
        <end position="375"/>
    </location>
</feature>
<dbReference type="InterPro" id="IPR012893">
    <property type="entry name" value="HipA-like_C"/>
</dbReference>
<dbReference type="GO" id="GO:0005829">
    <property type="term" value="C:cytosol"/>
    <property type="evidence" value="ECO:0007669"/>
    <property type="project" value="TreeGrafter"/>
</dbReference>
<dbReference type="PANTHER" id="PTHR37419">
    <property type="entry name" value="SERINE/THREONINE-PROTEIN KINASE TOXIN HIPA"/>
    <property type="match status" value="1"/>
</dbReference>
<proteinExistence type="inferred from homology"/>
<protein>
    <recommendedName>
        <fullName evidence="8">Serine/threonine-protein kinase HipA</fullName>
    </recommendedName>
</protein>
<dbReference type="RefSeq" id="WP_188898385.1">
    <property type="nucleotide sequence ID" value="NZ_BMMZ01000019.1"/>
</dbReference>
<evidence type="ECO:0000256" key="3">
    <source>
        <dbReference type="ARBA" id="ARBA00022777"/>
    </source>
</evidence>
<dbReference type="GO" id="GO:0004674">
    <property type="term" value="F:protein serine/threonine kinase activity"/>
    <property type="evidence" value="ECO:0007669"/>
    <property type="project" value="TreeGrafter"/>
</dbReference>
<evidence type="ECO:0000256" key="2">
    <source>
        <dbReference type="ARBA" id="ARBA00022679"/>
    </source>
</evidence>
<dbReference type="NCBIfam" id="TIGR03071">
    <property type="entry name" value="couple_hipA"/>
    <property type="match status" value="1"/>
</dbReference>
<keyword evidence="3" id="KW-0418">Kinase</keyword>
<gene>
    <name evidence="6" type="ORF">GCM10011575_46630</name>
</gene>
<dbReference type="EMBL" id="BMMZ01000019">
    <property type="protein sequence ID" value="GGL83004.1"/>
    <property type="molecule type" value="Genomic_DNA"/>
</dbReference>
<reference evidence="6" key="2">
    <citation type="submission" date="2020-09" db="EMBL/GenBank/DDBJ databases">
        <authorList>
            <person name="Sun Q."/>
            <person name="Zhou Y."/>
        </authorList>
    </citation>
    <scope>NUCLEOTIDE SEQUENCE</scope>
    <source>
        <strain evidence="6">CGMCC 4.7306</strain>
    </source>
</reference>
<evidence type="ECO:0000256" key="1">
    <source>
        <dbReference type="ARBA" id="ARBA00010164"/>
    </source>
</evidence>
<keyword evidence="2" id="KW-0808">Transferase</keyword>
<dbReference type="Pfam" id="PF13657">
    <property type="entry name" value="Couple_hipA"/>
    <property type="match status" value="1"/>
</dbReference>
<feature type="domain" description="HipA N-terminal subdomain 1" evidence="5">
    <location>
        <begin position="4"/>
        <end position="105"/>
    </location>
</feature>
<dbReference type="PANTHER" id="PTHR37419:SF1">
    <property type="entry name" value="SERINE_THREONINE-PROTEIN KINASE TOXIN HIPA"/>
    <property type="match status" value="1"/>
</dbReference>
<organism evidence="6 7">
    <name type="scientific">Microlunatus endophyticus</name>
    <dbReference type="NCBI Taxonomy" id="1716077"/>
    <lineage>
        <taxon>Bacteria</taxon>
        <taxon>Bacillati</taxon>
        <taxon>Actinomycetota</taxon>
        <taxon>Actinomycetes</taxon>
        <taxon>Propionibacteriales</taxon>
        <taxon>Propionibacteriaceae</taxon>
        <taxon>Microlunatus</taxon>
    </lineage>
</organism>
<evidence type="ECO:0000313" key="7">
    <source>
        <dbReference type="Proteomes" id="UP000613840"/>
    </source>
</evidence>
<evidence type="ECO:0000259" key="5">
    <source>
        <dbReference type="Pfam" id="PF13657"/>
    </source>
</evidence>
<evidence type="ECO:0008006" key="8">
    <source>
        <dbReference type="Google" id="ProtNLM"/>
    </source>
</evidence>
<dbReference type="Pfam" id="PF07804">
    <property type="entry name" value="HipA_C"/>
    <property type="match status" value="1"/>
</dbReference>
<reference evidence="6" key="1">
    <citation type="journal article" date="2014" name="Int. J. Syst. Evol. Microbiol.">
        <title>Complete genome sequence of Corynebacterium casei LMG S-19264T (=DSM 44701T), isolated from a smear-ripened cheese.</title>
        <authorList>
            <consortium name="US DOE Joint Genome Institute (JGI-PGF)"/>
            <person name="Walter F."/>
            <person name="Albersmeier A."/>
            <person name="Kalinowski J."/>
            <person name="Ruckert C."/>
        </authorList>
    </citation>
    <scope>NUCLEOTIDE SEQUENCE</scope>
    <source>
        <strain evidence="6">CGMCC 4.7306</strain>
    </source>
</reference>
<dbReference type="InterPro" id="IPR017508">
    <property type="entry name" value="HipA_N1"/>
</dbReference>
<name>A0A917W8Q9_9ACTN</name>
<comment type="caution">
    <text evidence="6">The sequence shown here is derived from an EMBL/GenBank/DDBJ whole genome shotgun (WGS) entry which is preliminary data.</text>
</comment>
<evidence type="ECO:0000259" key="4">
    <source>
        <dbReference type="Pfam" id="PF07804"/>
    </source>
</evidence>
<accession>A0A917W8Q9</accession>
<dbReference type="InterPro" id="IPR052028">
    <property type="entry name" value="HipA_Ser/Thr_kinase"/>
</dbReference>
<keyword evidence="7" id="KW-1185">Reference proteome</keyword>